<proteinExistence type="predicted"/>
<dbReference type="Gramene" id="TraesKAR7A01G0382930.1">
    <property type="protein sequence ID" value="cds.TraesKAR7A01G0382930.1"/>
    <property type="gene ID" value="TraesKAR7A01G0382930"/>
</dbReference>
<protein>
    <recommendedName>
        <fullName evidence="7">Response regulatory domain-containing protein</fullName>
    </recommendedName>
</protein>
<evidence type="ECO:0000256" key="1">
    <source>
        <dbReference type="ARBA" id="ARBA00023012"/>
    </source>
</evidence>
<dbReference type="InterPro" id="IPR011006">
    <property type="entry name" value="CheY-like_superfamily"/>
</dbReference>
<keyword evidence="4" id="KW-0804">Transcription</keyword>
<dbReference type="InterPro" id="IPR001789">
    <property type="entry name" value="Sig_transdc_resp-reg_receiver"/>
</dbReference>
<dbReference type="Proteomes" id="UP000019116">
    <property type="component" value="Chromosome 7A"/>
</dbReference>
<dbReference type="Gramene" id="TraesWEE_scaffold_099496_01G000100.1">
    <property type="protein sequence ID" value="TraesWEE_scaffold_099496_01G000100.1"/>
    <property type="gene ID" value="TraesWEE_scaffold_099496_01G000100"/>
</dbReference>
<keyword evidence="9" id="KW-1185">Reference proteome</keyword>
<dbReference type="Gene3D" id="3.40.50.2300">
    <property type="match status" value="1"/>
</dbReference>
<dbReference type="NCBIfam" id="TIGR01557">
    <property type="entry name" value="myb_SHAQKYF"/>
    <property type="match status" value="1"/>
</dbReference>
<name>A0A3B6RKL9_WHEAT</name>
<dbReference type="OrthoDB" id="660239at2759"/>
<evidence type="ECO:0000256" key="2">
    <source>
        <dbReference type="ARBA" id="ARBA00023015"/>
    </source>
</evidence>
<reference evidence="8" key="1">
    <citation type="submission" date="2018-08" db="EMBL/GenBank/DDBJ databases">
        <authorList>
            <person name="Rossello M."/>
        </authorList>
    </citation>
    <scope>NUCLEOTIDE SEQUENCE [LARGE SCALE GENOMIC DNA]</scope>
    <source>
        <strain evidence="8">cv. Chinese Spring</strain>
    </source>
</reference>
<dbReference type="EnsemblPlants" id="TraesCS7A02G411100.1">
    <property type="protein sequence ID" value="TraesCS7A02G411100.1"/>
    <property type="gene ID" value="TraesCS7A02G411100"/>
</dbReference>
<organism evidence="8">
    <name type="scientific">Triticum aestivum</name>
    <name type="common">Wheat</name>
    <dbReference type="NCBI Taxonomy" id="4565"/>
    <lineage>
        <taxon>Eukaryota</taxon>
        <taxon>Viridiplantae</taxon>
        <taxon>Streptophyta</taxon>
        <taxon>Embryophyta</taxon>
        <taxon>Tracheophyta</taxon>
        <taxon>Spermatophyta</taxon>
        <taxon>Magnoliopsida</taxon>
        <taxon>Liliopsida</taxon>
        <taxon>Poales</taxon>
        <taxon>Poaceae</taxon>
        <taxon>BOP clade</taxon>
        <taxon>Pooideae</taxon>
        <taxon>Triticodae</taxon>
        <taxon>Triticeae</taxon>
        <taxon>Triticinae</taxon>
        <taxon>Triticum</taxon>
    </lineage>
</organism>
<evidence type="ECO:0000256" key="5">
    <source>
        <dbReference type="ARBA" id="ARBA00023242"/>
    </source>
</evidence>
<dbReference type="Gramene" id="TraesSTA7A03G03973280.1">
    <property type="protein sequence ID" value="TraesSTA7A03G03973280.1"/>
    <property type="gene ID" value="TraesSTA7A03G03973280"/>
</dbReference>
<feature type="domain" description="Response regulatory" evidence="7">
    <location>
        <begin position="5"/>
        <end position="123"/>
    </location>
</feature>
<evidence type="ECO:0000256" key="4">
    <source>
        <dbReference type="ARBA" id="ARBA00023163"/>
    </source>
</evidence>
<dbReference type="GO" id="GO:0003677">
    <property type="term" value="F:DNA binding"/>
    <property type="evidence" value="ECO:0007669"/>
    <property type="project" value="UniProtKB-KW"/>
</dbReference>
<dbReference type="GO" id="GO:0009736">
    <property type="term" value="P:cytokinin-activated signaling pathway"/>
    <property type="evidence" value="ECO:0007669"/>
    <property type="project" value="InterPro"/>
</dbReference>
<dbReference type="SMR" id="A0A3B6RKL9"/>
<dbReference type="STRING" id="4565.A0A3B6RKL9"/>
<dbReference type="InterPro" id="IPR009057">
    <property type="entry name" value="Homeodomain-like_sf"/>
</dbReference>
<evidence type="ECO:0000313" key="8">
    <source>
        <dbReference type="EnsemblPlants" id="TraesCS7A02G411100.1"/>
    </source>
</evidence>
<dbReference type="Gramene" id="TraesLDM7A03G03981260.1">
    <property type="protein sequence ID" value="TraesLDM7A03G03981260.1"/>
    <property type="gene ID" value="TraesLDM7A03G03981260"/>
</dbReference>
<accession>A0A3B6RKL9</accession>
<keyword evidence="5" id="KW-0539">Nucleus</keyword>
<dbReference type="PROSITE" id="PS50110">
    <property type="entry name" value="RESPONSE_REGULATORY"/>
    <property type="match status" value="1"/>
</dbReference>
<dbReference type="Gramene" id="TraesCS7A02G411100.1">
    <property type="protein sequence ID" value="TraesCS7A02G411100.1"/>
    <property type="gene ID" value="TraesCS7A02G411100"/>
</dbReference>
<dbReference type="AlphaFoldDB" id="A0A3B6RKL9"/>
<evidence type="ECO:0000313" key="9">
    <source>
        <dbReference type="Proteomes" id="UP000019116"/>
    </source>
</evidence>
<dbReference type="PANTHER" id="PTHR43874:SF86">
    <property type="entry name" value="TWO-COMPONENT RESPONSE REGULATOR ORR26"/>
    <property type="match status" value="1"/>
</dbReference>
<keyword evidence="2" id="KW-0805">Transcription regulation</keyword>
<dbReference type="InterPro" id="IPR045279">
    <property type="entry name" value="ARR-like"/>
</dbReference>
<dbReference type="SUPFAM" id="SSF46689">
    <property type="entry name" value="Homeodomain-like"/>
    <property type="match status" value="1"/>
</dbReference>
<dbReference type="InterPro" id="IPR006447">
    <property type="entry name" value="Myb_dom_plants"/>
</dbReference>
<comment type="caution">
    <text evidence="6">Lacks conserved residue(s) required for the propagation of feature annotation.</text>
</comment>
<dbReference type="SUPFAM" id="SSF52172">
    <property type="entry name" value="CheY-like"/>
    <property type="match status" value="1"/>
</dbReference>
<sequence>MENLSVLVLDQDPVSLWTISNMLARFNFKVLPFHTPEEALDSLKRGVAKDKELDLIVAEVHPGNTELGTLVLFYHILNELEVPLITMCAYDEAVSARMTLGTCFNVVKPLDTETINVLRMRALQHRSIKNHKSETEDEEQDALEANVYSDNLGRFTWSSELHEKFLQAVEVLGASVTAGKIHQYMNAKDLNLTRQHVASHLQKHRLRAQRLSQGYQHYASMKELSEMISSSYKLASAKPNNYLATTQTQFTHGVASSIWDKYPGIVWPHVEGSSAASAMWYKYPGKPWGQVGESSARAEVSQINAGPPSVLIHGTKSIWDRYEESLQYYNGSPANKCEVLPVKSKTLDVYGCNIFINLERGETSRTEAAGKIVIGLESDDMHEGSMDNVHAAVTPQKDTMEKVRAAVTPQKDAMDEVHAAAIPHGVKEVPAAAMGAGDLMDLGSEALLDGMDNYHPSAENAQSEPFSDSDWDELEKFWMNQMEGQGQEQQGLVPLDLLLVDGIAPDELLQEDEAWNQALQPANPANVVNNTPIAEEPATGDALVYDLANQSGVADNVFWVWSPQFAGDDYGMPF</sequence>
<dbReference type="Gramene" id="TraesCAD_scaffold_083133_01G000100.1">
    <property type="protein sequence ID" value="TraesCAD_scaffold_083133_01G000100.1"/>
    <property type="gene ID" value="TraesCAD_scaffold_083133_01G000100"/>
</dbReference>
<evidence type="ECO:0000256" key="6">
    <source>
        <dbReference type="PROSITE-ProRule" id="PRU00169"/>
    </source>
</evidence>
<dbReference type="Gramene" id="TraesSYM7A03G03931870.1">
    <property type="protein sequence ID" value="TraesSYM7A03G03931870.1"/>
    <property type="gene ID" value="TraesSYM7A03G03931870"/>
</dbReference>
<dbReference type="OMA" id="HEGSMDN"/>
<dbReference type="PANTHER" id="PTHR43874">
    <property type="entry name" value="TWO-COMPONENT RESPONSE REGULATOR"/>
    <property type="match status" value="1"/>
</dbReference>
<dbReference type="Gene3D" id="1.10.10.60">
    <property type="entry name" value="Homeodomain-like"/>
    <property type="match status" value="1"/>
</dbReference>
<evidence type="ECO:0000259" key="7">
    <source>
        <dbReference type="PROSITE" id="PS50110"/>
    </source>
</evidence>
<gene>
    <name evidence="8" type="primary">LOC123148560</name>
</gene>
<reference evidence="8" key="2">
    <citation type="submission" date="2018-10" db="UniProtKB">
        <authorList>
            <consortium name="EnsemblPlants"/>
        </authorList>
    </citation>
    <scope>IDENTIFICATION</scope>
</reference>
<dbReference type="Gramene" id="TraesNOR7A03G04021450.1">
    <property type="protein sequence ID" value="TraesNOR7A03G04021450.1"/>
    <property type="gene ID" value="TraesNOR7A03G04021450"/>
</dbReference>
<keyword evidence="1" id="KW-0902">Two-component regulatory system</keyword>
<keyword evidence="3" id="KW-0238">DNA-binding</keyword>
<evidence type="ECO:0000256" key="3">
    <source>
        <dbReference type="ARBA" id="ARBA00023125"/>
    </source>
</evidence>
<dbReference type="GO" id="GO:0000160">
    <property type="term" value="P:phosphorelay signal transduction system"/>
    <property type="evidence" value="ECO:0007669"/>
    <property type="project" value="UniProtKB-KW"/>
</dbReference>